<dbReference type="InterPro" id="IPR020449">
    <property type="entry name" value="Tscrpt_reg_AraC-type_HTH"/>
</dbReference>
<keyword evidence="1" id="KW-0805">Transcription regulation</keyword>
<proteinExistence type="predicted"/>
<dbReference type="Proteomes" id="UP000027219">
    <property type="component" value="Unassembled WGS sequence"/>
</dbReference>
<dbReference type="InterPro" id="IPR009057">
    <property type="entry name" value="Homeodomain-like_sf"/>
</dbReference>
<protein>
    <submittedName>
        <fullName evidence="5">AraC family transcriptional regulator</fullName>
    </submittedName>
</protein>
<dbReference type="RefSeq" id="WP_032552789.1">
    <property type="nucleotide sequence ID" value="NZ_JFFR01000027.1"/>
</dbReference>
<dbReference type="PANTHER" id="PTHR47894:SF4">
    <property type="entry name" value="HTH-TYPE TRANSCRIPTIONAL REGULATOR GADX"/>
    <property type="match status" value="1"/>
</dbReference>
<name>A0A066UTF8_9VIBR</name>
<gene>
    <name evidence="5" type="ORF">VFDL14_21320</name>
</gene>
<evidence type="ECO:0000256" key="2">
    <source>
        <dbReference type="ARBA" id="ARBA00023125"/>
    </source>
</evidence>
<organism evidence="5 6">
    <name type="scientific">Vibrio fortis</name>
    <dbReference type="NCBI Taxonomy" id="212667"/>
    <lineage>
        <taxon>Bacteria</taxon>
        <taxon>Pseudomonadati</taxon>
        <taxon>Pseudomonadota</taxon>
        <taxon>Gammaproteobacteria</taxon>
        <taxon>Vibrionales</taxon>
        <taxon>Vibrionaceae</taxon>
        <taxon>Vibrio</taxon>
    </lineage>
</organism>
<dbReference type="Gene3D" id="1.10.10.60">
    <property type="entry name" value="Homeodomain-like"/>
    <property type="match status" value="1"/>
</dbReference>
<dbReference type="SUPFAM" id="SSF46689">
    <property type="entry name" value="Homeodomain-like"/>
    <property type="match status" value="1"/>
</dbReference>
<keyword evidence="2" id="KW-0238">DNA-binding</keyword>
<dbReference type="PROSITE" id="PS01124">
    <property type="entry name" value="HTH_ARAC_FAMILY_2"/>
    <property type="match status" value="1"/>
</dbReference>
<accession>A0A066UTF8</accession>
<dbReference type="STRING" id="212667.VFDL14_21320"/>
<reference evidence="5 6" key="1">
    <citation type="submission" date="2014-02" db="EMBL/GenBank/DDBJ databases">
        <title>Vibrio fortis Dalian14 Genome Sequencing.</title>
        <authorList>
            <person name="Wang Y."/>
            <person name="Song L."/>
            <person name="Liu G."/>
            <person name="Ding J."/>
        </authorList>
    </citation>
    <scope>NUCLEOTIDE SEQUENCE [LARGE SCALE GENOMIC DNA]</scope>
    <source>
        <strain evidence="5 6">Dalian14</strain>
    </source>
</reference>
<evidence type="ECO:0000256" key="1">
    <source>
        <dbReference type="ARBA" id="ARBA00023015"/>
    </source>
</evidence>
<dbReference type="GO" id="GO:0003700">
    <property type="term" value="F:DNA-binding transcription factor activity"/>
    <property type="evidence" value="ECO:0007669"/>
    <property type="project" value="InterPro"/>
</dbReference>
<dbReference type="SMART" id="SM00342">
    <property type="entry name" value="HTH_ARAC"/>
    <property type="match status" value="1"/>
</dbReference>
<dbReference type="GO" id="GO:0005829">
    <property type="term" value="C:cytosol"/>
    <property type="evidence" value="ECO:0007669"/>
    <property type="project" value="TreeGrafter"/>
</dbReference>
<dbReference type="PRINTS" id="PR00032">
    <property type="entry name" value="HTHARAC"/>
</dbReference>
<evidence type="ECO:0000313" key="5">
    <source>
        <dbReference type="EMBL" id="KDN27429.1"/>
    </source>
</evidence>
<dbReference type="GO" id="GO:0000976">
    <property type="term" value="F:transcription cis-regulatory region binding"/>
    <property type="evidence" value="ECO:0007669"/>
    <property type="project" value="TreeGrafter"/>
</dbReference>
<sequence>MAEQSNSIAIVNADDVEWFVELLQQFDQDIYFLLREAKIPNDIFTHERDYQHLPETAFKNVLELMEQSASREELTLLLWSFCKQVYVPKFLAQLSERTSLKAVLDEFAELLKARSTGAIIYTKQSGGKWWLVREKPLSDAPWFKLSELFSVIFINELLLSLTQGKWRATEVGIQSSDLEYFQSLPEMAEAQFFIGRPVTAFEIPDSLMQSPIVLARNLSMKAENFQQPIKQISGVHSFVSSFQLAIKPYLSMGKLPISLASEILNINVRTIQRRLEKEGVIYKALIEEMVLEQTLFLLEHSDLSITDIGAKMGYSDSSHFTRAFKRQMKMTPKQYRKERKV</sequence>
<evidence type="ECO:0000259" key="4">
    <source>
        <dbReference type="PROSITE" id="PS01124"/>
    </source>
</evidence>
<keyword evidence="3" id="KW-0804">Transcription</keyword>
<dbReference type="PANTHER" id="PTHR47894">
    <property type="entry name" value="HTH-TYPE TRANSCRIPTIONAL REGULATOR GADX"/>
    <property type="match status" value="1"/>
</dbReference>
<dbReference type="InterPro" id="IPR018060">
    <property type="entry name" value="HTH_AraC"/>
</dbReference>
<comment type="caution">
    <text evidence="5">The sequence shown here is derived from an EMBL/GenBank/DDBJ whole genome shotgun (WGS) entry which is preliminary data.</text>
</comment>
<dbReference type="AlphaFoldDB" id="A0A066UTF8"/>
<evidence type="ECO:0000256" key="3">
    <source>
        <dbReference type="ARBA" id="ARBA00023163"/>
    </source>
</evidence>
<dbReference type="Pfam" id="PF12833">
    <property type="entry name" value="HTH_18"/>
    <property type="match status" value="1"/>
</dbReference>
<dbReference type="EMBL" id="JFFR01000027">
    <property type="protein sequence ID" value="KDN27429.1"/>
    <property type="molecule type" value="Genomic_DNA"/>
</dbReference>
<keyword evidence="6" id="KW-1185">Reference proteome</keyword>
<feature type="domain" description="HTH araC/xylS-type" evidence="4">
    <location>
        <begin position="240"/>
        <end position="338"/>
    </location>
</feature>
<evidence type="ECO:0000313" key="6">
    <source>
        <dbReference type="Proteomes" id="UP000027219"/>
    </source>
</evidence>